<organism evidence="1 2">
    <name type="scientific">Popillia japonica</name>
    <name type="common">Japanese beetle</name>
    <dbReference type="NCBI Taxonomy" id="7064"/>
    <lineage>
        <taxon>Eukaryota</taxon>
        <taxon>Metazoa</taxon>
        <taxon>Ecdysozoa</taxon>
        <taxon>Arthropoda</taxon>
        <taxon>Hexapoda</taxon>
        <taxon>Insecta</taxon>
        <taxon>Pterygota</taxon>
        <taxon>Neoptera</taxon>
        <taxon>Endopterygota</taxon>
        <taxon>Coleoptera</taxon>
        <taxon>Polyphaga</taxon>
        <taxon>Scarabaeiformia</taxon>
        <taxon>Scarabaeidae</taxon>
        <taxon>Rutelinae</taxon>
        <taxon>Popillia</taxon>
    </lineage>
</organism>
<protein>
    <submittedName>
        <fullName evidence="1">Uncharacterized protein</fullName>
    </submittedName>
</protein>
<reference evidence="1 2" key="1">
    <citation type="journal article" date="2024" name="BMC Genomics">
        <title>De novo assembly and annotation of Popillia japonica's genome with initial clues to its potential as an invasive pest.</title>
        <authorList>
            <person name="Cucini C."/>
            <person name="Boschi S."/>
            <person name="Funari R."/>
            <person name="Cardaioli E."/>
            <person name="Iannotti N."/>
            <person name="Marturano G."/>
            <person name="Paoli F."/>
            <person name="Bruttini M."/>
            <person name="Carapelli A."/>
            <person name="Frati F."/>
            <person name="Nardi F."/>
        </authorList>
    </citation>
    <scope>NUCLEOTIDE SEQUENCE [LARGE SCALE GENOMIC DNA]</scope>
    <source>
        <strain evidence="1">DMR45628</strain>
    </source>
</reference>
<sequence>MKYFLDDEGSSNIYGYRPTGYFNTPRVITVYHPPPYLTQNRRRSSCCRAAKRNKFKRLTNKEQPEVIEVLGPSSGYTDASSYILETSPTSSLEKPTRCFSIQCKPSQNRNVSVQKLILTEQRSNQYPSNQLYEPNLEHVCRRSVTVAEHAPKVKMEVQAAVQTDAPQDTETRMIINGQFPCPCLCPGDTCNADMYPWRSAQSAKDGEYAASG</sequence>
<keyword evidence="2" id="KW-1185">Reference proteome</keyword>
<evidence type="ECO:0000313" key="2">
    <source>
        <dbReference type="Proteomes" id="UP001458880"/>
    </source>
</evidence>
<gene>
    <name evidence="1" type="ORF">QE152_g29489</name>
</gene>
<evidence type="ECO:0000313" key="1">
    <source>
        <dbReference type="EMBL" id="KAK9703168.1"/>
    </source>
</evidence>
<dbReference type="Proteomes" id="UP001458880">
    <property type="component" value="Unassembled WGS sequence"/>
</dbReference>
<accession>A0AAW1JGT2</accession>
<proteinExistence type="predicted"/>
<comment type="caution">
    <text evidence="1">The sequence shown here is derived from an EMBL/GenBank/DDBJ whole genome shotgun (WGS) entry which is preliminary data.</text>
</comment>
<dbReference type="AlphaFoldDB" id="A0AAW1JGT2"/>
<dbReference type="EMBL" id="JASPKY010000375">
    <property type="protein sequence ID" value="KAK9703168.1"/>
    <property type="molecule type" value="Genomic_DNA"/>
</dbReference>
<name>A0AAW1JGT2_POPJA</name>